<evidence type="ECO:0000313" key="2">
    <source>
        <dbReference type="EMBL" id="OQO04395.1"/>
    </source>
</evidence>
<protein>
    <recommendedName>
        <fullName evidence="4">Secreted protein</fullName>
    </recommendedName>
</protein>
<keyword evidence="1" id="KW-0732">Signal</keyword>
<keyword evidence="3" id="KW-1185">Reference proteome</keyword>
<evidence type="ECO:0000256" key="1">
    <source>
        <dbReference type="SAM" id="SignalP"/>
    </source>
</evidence>
<name>A0A1V8SZ08_9PEZI</name>
<accession>A0A1V8SZ08</accession>
<comment type="caution">
    <text evidence="2">The sequence shown here is derived from an EMBL/GenBank/DDBJ whole genome shotgun (WGS) entry which is preliminary data.</text>
</comment>
<sequence length="304" mass="32639">MHSFRIVSFYVLATSLQIGAGSASAQSVNIETAVLCTSQSQPNPIDTQYPTQITGTINGTYAGLSIPYASARAIVPSQYAILRHAYESLLPGWPKDMYPAYYEGLLDHDIGIGPLKIGDFQRSSIRFPFIDRLGDGHTSFRYTGPVMLSPNNLVALVGASVGNDIRAGTFRPACEAYADDGHGNTFLEGTGVGSSKADVRGTFRVTSSNPYALDVFKNMTNQPSFSSVGTLCDHYISLYNSSVTQGVNSPVPVQGSVYVRPPYYLKETTLAASGYRMDLSFIETNNVRCESLKGYSGTGPGDSG</sequence>
<organism evidence="2 3">
    <name type="scientific">Cryoendolithus antarcticus</name>
    <dbReference type="NCBI Taxonomy" id="1507870"/>
    <lineage>
        <taxon>Eukaryota</taxon>
        <taxon>Fungi</taxon>
        <taxon>Dikarya</taxon>
        <taxon>Ascomycota</taxon>
        <taxon>Pezizomycotina</taxon>
        <taxon>Dothideomycetes</taxon>
        <taxon>Dothideomycetidae</taxon>
        <taxon>Cladosporiales</taxon>
        <taxon>Cladosporiaceae</taxon>
        <taxon>Cryoendolithus</taxon>
    </lineage>
</organism>
<evidence type="ECO:0000313" key="3">
    <source>
        <dbReference type="Proteomes" id="UP000192596"/>
    </source>
</evidence>
<proteinExistence type="predicted"/>
<dbReference type="InParanoid" id="A0A1V8SZ08"/>
<feature type="chain" id="PRO_5012031557" description="Secreted protein" evidence="1">
    <location>
        <begin position="26"/>
        <end position="304"/>
    </location>
</feature>
<dbReference type="AlphaFoldDB" id="A0A1V8SZ08"/>
<gene>
    <name evidence="2" type="ORF">B0A48_11006</name>
</gene>
<reference evidence="3" key="1">
    <citation type="submission" date="2017-03" db="EMBL/GenBank/DDBJ databases">
        <title>Genomes of endolithic fungi from Antarctica.</title>
        <authorList>
            <person name="Coleine C."/>
            <person name="Masonjones S."/>
            <person name="Stajich J.E."/>
        </authorList>
    </citation>
    <scope>NUCLEOTIDE SEQUENCE [LARGE SCALE GENOMIC DNA]</scope>
    <source>
        <strain evidence="3">CCFEE 5527</strain>
    </source>
</reference>
<evidence type="ECO:0008006" key="4">
    <source>
        <dbReference type="Google" id="ProtNLM"/>
    </source>
</evidence>
<dbReference type="Proteomes" id="UP000192596">
    <property type="component" value="Unassembled WGS sequence"/>
</dbReference>
<feature type="signal peptide" evidence="1">
    <location>
        <begin position="1"/>
        <end position="25"/>
    </location>
</feature>
<dbReference type="EMBL" id="NAJO01000022">
    <property type="protein sequence ID" value="OQO04395.1"/>
    <property type="molecule type" value="Genomic_DNA"/>
</dbReference>
<dbReference type="OrthoDB" id="265717at2759"/>